<evidence type="ECO:0000256" key="4">
    <source>
        <dbReference type="ARBA" id="ARBA00022989"/>
    </source>
</evidence>
<dbReference type="Pfam" id="PF09851">
    <property type="entry name" value="SHOCT"/>
    <property type="match status" value="1"/>
</dbReference>
<gene>
    <name evidence="9" type="ORF">C4K88_16120</name>
</gene>
<dbReference type="AlphaFoldDB" id="A0A2S5IU63"/>
<comment type="subcellular location">
    <subcellularLocation>
        <location evidence="1">Cell membrane</location>
        <topology evidence="1">Multi-pass membrane protein</topology>
    </subcellularLocation>
</comment>
<feature type="domain" description="SHOCT" evidence="7">
    <location>
        <begin position="78"/>
        <end position="105"/>
    </location>
</feature>
<evidence type="ECO:0000313" key="10">
    <source>
        <dbReference type="Proteomes" id="UP000239297"/>
    </source>
</evidence>
<dbReference type="OrthoDB" id="7596142at2"/>
<evidence type="ECO:0000259" key="7">
    <source>
        <dbReference type="Pfam" id="PF09851"/>
    </source>
</evidence>
<keyword evidence="3 6" id="KW-0812">Transmembrane</keyword>
<proteinExistence type="predicted"/>
<feature type="transmembrane region" description="Helical" evidence="6">
    <location>
        <begin position="22"/>
        <end position="42"/>
    </location>
</feature>
<accession>A0A2S5IU63</accession>
<evidence type="ECO:0000256" key="6">
    <source>
        <dbReference type="SAM" id="Phobius"/>
    </source>
</evidence>
<name>A0A2S5IU63_9MICC</name>
<evidence type="ECO:0000259" key="8">
    <source>
        <dbReference type="Pfam" id="PF13396"/>
    </source>
</evidence>
<dbReference type="EMBL" id="PRKW01000007">
    <property type="protein sequence ID" value="PPB48085.1"/>
    <property type="molecule type" value="Genomic_DNA"/>
</dbReference>
<evidence type="ECO:0000256" key="1">
    <source>
        <dbReference type="ARBA" id="ARBA00004651"/>
    </source>
</evidence>
<protein>
    <recommendedName>
        <fullName evidence="11">Cardiolipin synthase N-terminal domain-containing protein</fullName>
    </recommendedName>
</protein>
<dbReference type="Proteomes" id="UP000239297">
    <property type="component" value="Unassembled WGS sequence"/>
</dbReference>
<dbReference type="InterPro" id="IPR018649">
    <property type="entry name" value="SHOCT"/>
</dbReference>
<keyword evidence="5 6" id="KW-0472">Membrane</keyword>
<keyword evidence="2" id="KW-1003">Cell membrane</keyword>
<reference evidence="9 10" key="1">
    <citation type="journal article" date="2014" name="Int. J. Syst. Evol. Microbiol.">
        <title>Arthrobacter pityocampae sp. nov., isolated from Thaumetopoea pityocampa (Lep., Thaumetopoeidae).</title>
        <authorList>
            <person name="Ince I.A."/>
            <person name="Demirbag Z."/>
            <person name="Kati H."/>
        </authorList>
    </citation>
    <scope>NUCLEOTIDE SEQUENCE [LARGE SCALE GENOMIC DNA]</scope>
    <source>
        <strain evidence="9 10">Tp2</strain>
    </source>
</reference>
<evidence type="ECO:0000256" key="2">
    <source>
        <dbReference type="ARBA" id="ARBA00022475"/>
    </source>
</evidence>
<evidence type="ECO:0000256" key="3">
    <source>
        <dbReference type="ARBA" id="ARBA00022692"/>
    </source>
</evidence>
<dbReference type="GO" id="GO:0005886">
    <property type="term" value="C:plasma membrane"/>
    <property type="evidence" value="ECO:0007669"/>
    <property type="project" value="UniProtKB-SubCell"/>
</dbReference>
<sequence length="106" mass="11918">MVLFSIIGDLFRDHELGGFAKAVWLIFLLFLPFITALVYVIVRGKGMSERQLKSIERQQEYETQRIRSIAGSSSSSADEISKAASLYQSGTITAEEYESLKEKALH</sequence>
<organism evidence="9 10">
    <name type="scientific">Arthrobacter pityocampae</name>
    <dbReference type="NCBI Taxonomy" id="547334"/>
    <lineage>
        <taxon>Bacteria</taxon>
        <taxon>Bacillati</taxon>
        <taxon>Actinomycetota</taxon>
        <taxon>Actinomycetes</taxon>
        <taxon>Micrococcales</taxon>
        <taxon>Micrococcaceae</taxon>
        <taxon>Arthrobacter</taxon>
    </lineage>
</organism>
<dbReference type="Pfam" id="PF13396">
    <property type="entry name" value="PLDc_N"/>
    <property type="match status" value="1"/>
</dbReference>
<keyword evidence="4 6" id="KW-1133">Transmembrane helix</keyword>
<feature type="domain" description="Cardiolipin synthase N-terminal" evidence="8">
    <location>
        <begin position="3"/>
        <end position="43"/>
    </location>
</feature>
<comment type="caution">
    <text evidence="9">The sequence shown here is derived from an EMBL/GenBank/DDBJ whole genome shotgun (WGS) entry which is preliminary data.</text>
</comment>
<keyword evidence="10" id="KW-1185">Reference proteome</keyword>
<evidence type="ECO:0000256" key="5">
    <source>
        <dbReference type="ARBA" id="ARBA00023136"/>
    </source>
</evidence>
<dbReference type="InterPro" id="IPR027379">
    <property type="entry name" value="CLS_N"/>
</dbReference>
<evidence type="ECO:0000313" key="9">
    <source>
        <dbReference type="EMBL" id="PPB48085.1"/>
    </source>
</evidence>
<evidence type="ECO:0008006" key="11">
    <source>
        <dbReference type="Google" id="ProtNLM"/>
    </source>
</evidence>